<dbReference type="CDD" id="cd00609">
    <property type="entry name" value="AAT_like"/>
    <property type="match status" value="1"/>
</dbReference>
<evidence type="ECO:0000256" key="1">
    <source>
        <dbReference type="ARBA" id="ARBA00001933"/>
    </source>
</evidence>
<name>A0ABS7VTL3_9HYPH</name>
<accession>A0ABS7VTL3</accession>
<keyword evidence="5" id="KW-0663">Pyridoxal phosphate</keyword>
<dbReference type="Proteomes" id="UP000704176">
    <property type="component" value="Unassembled WGS sequence"/>
</dbReference>
<keyword evidence="3 7" id="KW-0032">Aminotransferase</keyword>
<dbReference type="Gene3D" id="3.90.1150.10">
    <property type="entry name" value="Aspartate Aminotransferase, domain 1"/>
    <property type="match status" value="1"/>
</dbReference>
<dbReference type="Pfam" id="PF00155">
    <property type="entry name" value="Aminotran_1_2"/>
    <property type="match status" value="1"/>
</dbReference>
<gene>
    <name evidence="9" type="ORF">K9B37_18375</name>
</gene>
<dbReference type="PROSITE" id="PS00105">
    <property type="entry name" value="AA_TRANSFER_CLASS_1"/>
    <property type="match status" value="1"/>
</dbReference>
<dbReference type="InterPro" id="IPR050596">
    <property type="entry name" value="AspAT/PAT-like"/>
</dbReference>
<dbReference type="RefSeq" id="WP_224314985.1">
    <property type="nucleotide sequence ID" value="NZ_JAIRBM010000016.1"/>
</dbReference>
<comment type="catalytic activity">
    <reaction evidence="6">
        <text>L-aspartate + 2-oxoglutarate = oxaloacetate + L-glutamate</text>
        <dbReference type="Rhea" id="RHEA:21824"/>
        <dbReference type="ChEBI" id="CHEBI:16452"/>
        <dbReference type="ChEBI" id="CHEBI:16810"/>
        <dbReference type="ChEBI" id="CHEBI:29985"/>
        <dbReference type="ChEBI" id="CHEBI:29991"/>
        <dbReference type="EC" id="2.6.1.1"/>
    </reaction>
</comment>
<dbReference type="PANTHER" id="PTHR46383">
    <property type="entry name" value="ASPARTATE AMINOTRANSFERASE"/>
    <property type="match status" value="1"/>
</dbReference>
<keyword evidence="10" id="KW-1185">Reference proteome</keyword>
<dbReference type="EC" id="2.6.1.-" evidence="7"/>
<keyword evidence="4 7" id="KW-0808">Transferase</keyword>
<evidence type="ECO:0000313" key="9">
    <source>
        <dbReference type="EMBL" id="MBZ6078233.1"/>
    </source>
</evidence>
<dbReference type="InterPro" id="IPR015421">
    <property type="entry name" value="PyrdxlP-dep_Trfase_major"/>
</dbReference>
<dbReference type="Gene3D" id="3.40.640.10">
    <property type="entry name" value="Type I PLP-dependent aspartate aminotransferase-like (Major domain)"/>
    <property type="match status" value="1"/>
</dbReference>
<dbReference type="SUPFAM" id="SSF53383">
    <property type="entry name" value="PLP-dependent transferases"/>
    <property type="match status" value="1"/>
</dbReference>
<dbReference type="InterPro" id="IPR004839">
    <property type="entry name" value="Aminotransferase_I/II_large"/>
</dbReference>
<dbReference type="GO" id="GO:0008483">
    <property type="term" value="F:transaminase activity"/>
    <property type="evidence" value="ECO:0007669"/>
    <property type="project" value="UniProtKB-KW"/>
</dbReference>
<evidence type="ECO:0000256" key="3">
    <source>
        <dbReference type="ARBA" id="ARBA00022576"/>
    </source>
</evidence>
<comment type="cofactor">
    <cofactor evidence="1 7">
        <name>pyridoxal 5'-phosphate</name>
        <dbReference type="ChEBI" id="CHEBI:597326"/>
    </cofactor>
</comment>
<sequence length="410" mass="44985">MNTANVVAPSIFKPSRALSKVGPSAISRMMATTVDLQRQGRNIVGPHVGKPDFDTPENVIEAAIRAMRAGETHYTALDGSPAVKAAVQGKFARENGLDFTPDEIVVTTGAKMLLFSAFFATVQPGDEVILPAPYWVSYSDIVEMMGAKPIILPTRAEDGFRLQADDLERAITPNTRWLLINSPSNPTGAIYRKEDYGPILEVLERHPQVWFMVDDMYEHLIYKDEPFVTPAQLRPDLRNRILTVNGVSKAYAMTGRRIGYGGGPVPLMKAVRVVLSQSTSCTCSIAQAAAAEALNGPQDAVRRYRGEYRKRRELIMDELSTAPKLAYNSPDGTFYSFIDWRGYAGKKTPAGRILTDDEALCDYLLRDCGVAVIPGSSFGSPGYFRISFASAESVLREGMLRIRTGCTALS</sequence>
<evidence type="ECO:0000256" key="2">
    <source>
        <dbReference type="ARBA" id="ARBA00007441"/>
    </source>
</evidence>
<dbReference type="InterPro" id="IPR015422">
    <property type="entry name" value="PyrdxlP-dep_Trfase_small"/>
</dbReference>
<dbReference type="EMBL" id="JAIRBM010000016">
    <property type="protein sequence ID" value="MBZ6078233.1"/>
    <property type="molecule type" value="Genomic_DNA"/>
</dbReference>
<reference evidence="9 10" key="1">
    <citation type="submission" date="2021-09" db="EMBL/GenBank/DDBJ databases">
        <title>The complete genome sequence of a new microorganism.</title>
        <authorList>
            <person name="Zi Z."/>
        </authorList>
    </citation>
    <scope>NUCLEOTIDE SEQUENCE [LARGE SCALE GENOMIC DNA]</scope>
    <source>
        <strain evidence="9 10">WGZ8</strain>
    </source>
</reference>
<evidence type="ECO:0000256" key="7">
    <source>
        <dbReference type="RuleBase" id="RU000481"/>
    </source>
</evidence>
<dbReference type="InterPro" id="IPR004838">
    <property type="entry name" value="NHTrfase_class1_PyrdxlP-BS"/>
</dbReference>
<evidence type="ECO:0000256" key="5">
    <source>
        <dbReference type="ARBA" id="ARBA00022898"/>
    </source>
</evidence>
<proteinExistence type="inferred from homology"/>
<evidence type="ECO:0000256" key="6">
    <source>
        <dbReference type="ARBA" id="ARBA00049185"/>
    </source>
</evidence>
<protein>
    <recommendedName>
        <fullName evidence="7">Aminotransferase</fullName>
        <ecNumber evidence="7">2.6.1.-</ecNumber>
    </recommendedName>
</protein>
<evidence type="ECO:0000256" key="4">
    <source>
        <dbReference type="ARBA" id="ARBA00022679"/>
    </source>
</evidence>
<comment type="similarity">
    <text evidence="2 7">Belongs to the class-I pyridoxal-phosphate-dependent aminotransferase family.</text>
</comment>
<organism evidence="9 10">
    <name type="scientific">Microvirga puerhi</name>
    <dbReference type="NCBI Taxonomy" id="2876078"/>
    <lineage>
        <taxon>Bacteria</taxon>
        <taxon>Pseudomonadati</taxon>
        <taxon>Pseudomonadota</taxon>
        <taxon>Alphaproteobacteria</taxon>
        <taxon>Hyphomicrobiales</taxon>
        <taxon>Methylobacteriaceae</taxon>
        <taxon>Microvirga</taxon>
    </lineage>
</organism>
<feature type="domain" description="Aminotransferase class I/classII large" evidence="8">
    <location>
        <begin position="48"/>
        <end position="392"/>
    </location>
</feature>
<evidence type="ECO:0000313" key="10">
    <source>
        <dbReference type="Proteomes" id="UP000704176"/>
    </source>
</evidence>
<dbReference type="PANTHER" id="PTHR46383:SF1">
    <property type="entry name" value="ASPARTATE AMINOTRANSFERASE"/>
    <property type="match status" value="1"/>
</dbReference>
<comment type="caution">
    <text evidence="9">The sequence shown here is derived from an EMBL/GenBank/DDBJ whole genome shotgun (WGS) entry which is preliminary data.</text>
</comment>
<dbReference type="InterPro" id="IPR015424">
    <property type="entry name" value="PyrdxlP-dep_Trfase"/>
</dbReference>
<evidence type="ECO:0000259" key="8">
    <source>
        <dbReference type="Pfam" id="PF00155"/>
    </source>
</evidence>